<sequence>MSDDSSCCIHNPCLSEWCVYCNPPDEDVPLHVLSFIINSQQELLELIDLLFES</sequence>
<dbReference type="RefSeq" id="YP_009755898.1">
    <property type="nucleotide sequence ID" value="NC_046965.1"/>
</dbReference>
<keyword evidence="2" id="KW-1185">Reference proteome</keyword>
<evidence type="ECO:0000313" key="1">
    <source>
        <dbReference type="EMBL" id="QCB65098.1"/>
    </source>
</evidence>
<evidence type="ECO:0000313" key="2">
    <source>
        <dbReference type="Proteomes" id="UP000502003"/>
    </source>
</evidence>
<dbReference type="Proteomes" id="UP000502003">
    <property type="component" value="Segment"/>
</dbReference>
<reference evidence="1 2" key="1">
    <citation type="journal article" date="2019" name="Sci. Rep.">
        <title>Genome Organization of Canada Goose Coronavirus, A Novel Species Identified in a Mass Die-off of Canada Geese.</title>
        <authorList>
            <person name="Papineau A."/>
            <person name="Berhane Y."/>
            <person name="Wylie T.N."/>
            <person name="Wylie K.M."/>
            <person name="Sharpe S."/>
            <person name="Lung O."/>
        </authorList>
    </citation>
    <scope>NUCLEOTIDE SEQUENCE [LARGE SCALE GENOMIC DNA]</scope>
    <source>
        <strain evidence="1 2">Cambridge_Bay_2017</strain>
    </source>
</reference>
<organism evidence="1 2">
    <name type="scientific">Canada goose coronavirus</name>
    <dbReference type="NCBI Taxonomy" id="2569586"/>
    <lineage>
        <taxon>Viruses</taxon>
        <taxon>Riboviria</taxon>
        <taxon>Orthornavirae</taxon>
        <taxon>Pisuviricota</taxon>
        <taxon>Pisoniviricetes</taxon>
        <taxon>Nidovirales</taxon>
        <taxon>Cornidovirineae</taxon>
        <taxon>Coronaviridae</taxon>
        <taxon>Orthocoronavirinae</taxon>
        <taxon>Gammacoronavirus</taxon>
    </lineage>
</organism>
<protein>
    <submittedName>
        <fullName evidence="1">ORF3</fullName>
    </submittedName>
</protein>
<dbReference type="GeneID" id="54124780"/>
<proteinExistence type="predicted"/>
<accession>A0A4D6FTX3</accession>
<dbReference type="EMBL" id="MK359255">
    <property type="protein sequence ID" value="QCB65098.1"/>
    <property type="molecule type" value="Genomic_RNA"/>
</dbReference>
<dbReference type="KEGG" id="vg:54124780"/>
<name>A0A4D6FTX3_9GAMC</name>